<dbReference type="OrthoDB" id="2409466at2759"/>
<keyword evidence="3" id="KW-1185">Reference proteome</keyword>
<proteinExistence type="predicted"/>
<evidence type="ECO:0000313" key="2">
    <source>
        <dbReference type="EMBL" id="KAF0545756.1"/>
    </source>
</evidence>
<evidence type="ECO:0000256" key="1">
    <source>
        <dbReference type="SAM" id="MobiDB-lite"/>
    </source>
</evidence>
<feature type="compositionally biased region" description="Polar residues" evidence="1">
    <location>
        <begin position="1"/>
        <end position="15"/>
    </location>
</feature>
<dbReference type="EMBL" id="WTPW01000117">
    <property type="protein sequence ID" value="KAF0545756.1"/>
    <property type="molecule type" value="Genomic_DNA"/>
</dbReference>
<dbReference type="AlphaFoldDB" id="A0A8H4AYV9"/>
<feature type="region of interest" description="Disordered" evidence="1">
    <location>
        <begin position="1"/>
        <end position="24"/>
    </location>
</feature>
<feature type="region of interest" description="Disordered" evidence="1">
    <location>
        <begin position="48"/>
        <end position="73"/>
    </location>
</feature>
<dbReference type="Proteomes" id="UP000439903">
    <property type="component" value="Unassembled WGS sequence"/>
</dbReference>
<reference evidence="2 3" key="1">
    <citation type="journal article" date="2019" name="Environ. Microbiol.">
        <title>At the nexus of three kingdoms: the genome of the mycorrhizal fungus Gigaspora margarita provides insights into plant, endobacterial and fungal interactions.</title>
        <authorList>
            <person name="Venice F."/>
            <person name="Ghignone S."/>
            <person name="Salvioli di Fossalunga A."/>
            <person name="Amselem J."/>
            <person name="Novero M."/>
            <person name="Xianan X."/>
            <person name="Sedzielewska Toro K."/>
            <person name="Morin E."/>
            <person name="Lipzen A."/>
            <person name="Grigoriev I.V."/>
            <person name="Henrissat B."/>
            <person name="Martin F.M."/>
            <person name="Bonfante P."/>
        </authorList>
    </citation>
    <scope>NUCLEOTIDE SEQUENCE [LARGE SCALE GENOMIC DNA]</scope>
    <source>
        <strain evidence="2 3">BEG34</strain>
    </source>
</reference>
<accession>A0A8H4AYV9</accession>
<feature type="compositionally biased region" description="Polar residues" evidence="1">
    <location>
        <begin position="50"/>
        <end position="66"/>
    </location>
</feature>
<evidence type="ECO:0000313" key="3">
    <source>
        <dbReference type="Proteomes" id="UP000439903"/>
    </source>
</evidence>
<comment type="caution">
    <text evidence="2">The sequence shown here is derived from an EMBL/GenBank/DDBJ whole genome shotgun (WGS) entry which is preliminary data.</text>
</comment>
<gene>
    <name evidence="2" type="ORF">F8M41_001931</name>
</gene>
<protein>
    <submittedName>
        <fullName evidence="2">Uncharacterized protein</fullName>
    </submittedName>
</protein>
<sequence>MSNSSNKNLHTMSKSNKSKSQKVDIDGQSALVNSVLTGLINNIVERTKSLQKSSPNNSSESELQENPESKLQELEYVPSVQEFEFEFELQKESDLELSEEFVPEIEMPEELVTESEMQETDMNEYVKVYHHLGLNTYKDWIKNILPNIAGKRMDS</sequence>
<organism evidence="2 3">
    <name type="scientific">Gigaspora margarita</name>
    <dbReference type="NCBI Taxonomy" id="4874"/>
    <lineage>
        <taxon>Eukaryota</taxon>
        <taxon>Fungi</taxon>
        <taxon>Fungi incertae sedis</taxon>
        <taxon>Mucoromycota</taxon>
        <taxon>Glomeromycotina</taxon>
        <taxon>Glomeromycetes</taxon>
        <taxon>Diversisporales</taxon>
        <taxon>Gigasporaceae</taxon>
        <taxon>Gigaspora</taxon>
    </lineage>
</organism>
<name>A0A8H4AYV9_GIGMA</name>